<evidence type="ECO:0000256" key="1">
    <source>
        <dbReference type="SAM" id="Phobius"/>
    </source>
</evidence>
<proteinExistence type="predicted"/>
<dbReference type="AlphaFoldDB" id="A0AAE6G4H1"/>
<protein>
    <submittedName>
        <fullName evidence="2">Uncharacterized protein</fullName>
    </submittedName>
</protein>
<organism evidence="2 3">
    <name type="scientific">Myxococcus xanthus</name>
    <dbReference type="NCBI Taxonomy" id="34"/>
    <lineage>
        <taxon>Bacteria</taxon>
        <taxon>Pseudomonadati</taxon>
        <taxon>Myxococcota</taxon>
        <taxon>Myxococcia</taxon>
        <taxon>Myxococcales</taxon>
        <taxon>Cystobacterineae</taxon>
        <taxon>Myxococcaceae</taxon>
        <taxon>Myxococcus</taxon>
    </lineage>
</organism>
<dbReference type="Proteomes" id="UP000320179">
    <property type="component" value="Chromosome"/>
</dbReference>
<reference evidence="2 3" key="1">
    <citation type="journal article" date="2019" name="Science">
        <title>Social genes are selection hotspots in kin groups of a soil microbe.</title>
        <authorList>
            <person name="Wielgoss S."/>
            <person name="Wolfensberger R."/>
            <person name="Sun L."/>
            <person name="Fiegna F."/>
            <person name="Velicer G.J."/>
        </authorList>
    </citation>
    <scope>NUCLEOTIDE SEQUENCE [LARGE SCALE GENOMIC DNA]</scope>
    <source>
        <strain evidence="2 3">MC3.5.9c15</strain>
    </source>
</reference>
<name>A0AAE6G4H1_MYXXA</name>
<evidence type="ECO:0000313" key="2">
    <source>
        <dbReference type="EMBL" id="QDE70439.1"/>
    </source>
</evidence>
<keyword evidence="1" id="KW-1133">Transmembrane helix</keyword>
<evidence type="ECO:0000313" key="3">
    <source>
        <dbReference type="Proteomes" id="UP000320179"/>
    </source>
</evidence>
<keyword evidence="1" id="KW-0812">Transmembrane</keyword>
<gene>
    <name evidence="2" type="ORF">BHS09_27675</name>
</gene>
<feature type="transmembrane region" description="Helical" evidence="1">
    <location>
        <begin position="39"/>
        <end position="58"/>
    </location>
</feature>
<sequence length="69" mass="7459">MWLGATGWWLADALFSVSQVQLLQRIGEAEVSGGELWRMSLASALLLVVVGRATFVVLTQDLIGSARRG</sequence>
<accession>A0AAE6G4H1</accession>
<dbReference type="EMBL" id="CP017174">
    <property type="protein sequence ID" value="QDE70439.1"/>
    <property type="molecule type" value="Genomic_DNA"/>
</dbReference>
<keyword evidence="1" id="KW-0472">Membrane</keyword>